<dbReference type="RefSeq" id="WP_256182314.1">
    <property type="nucleotide sequence ID" value="NZ_CAJLEK010000123.1"/>
</dbReference>
<keyword evidence="1" id="KW-0812">Transmembrane</keyword>
<keyword evidence="1" id="KW-0472">Membrane</keyword>
<comment type="caution">
    <text evidence="2">The sequence shown here is derived from an EMBL/GenBank/DDBJ whole genome shotgun (WGS) entry which is preliminary data.</text>
</comment>
<sequence>MKDKTLLGLNLSAFLMMIGVGMIVALLPQRIIELDGNFSIF</sequence>
<organism evidence="2 3">
    <name type="scientific">Cloacibacillus evryensis</name>
    <dbReference type="NCBI Taxonomy" id="508460"/>
    <lineage>
        <taxon>Bacteria</taxon>
        <taxon>Thermotogati</taxon>
        <taxon>Synergistota</taxon>
        <taxon>Synergistia</taxon>
        <taxon>Synergistales</taxon>
        <taxon>Synergistaceae</taxon>
        <taxon>Cloacibacillus</taxon>
    </lineage>
</organism>
<proteinExistence type="predicted"/>
<evidence type="ECO:0000313" key="2">
    <source>
        <dbReference type="EMBL" id="MCQ4815542.1"/>
    </source>
</evidence>
<evidence type="ECO:0000313" key="3">
    <source>
        <dbReference type="Proteomes" id="UP001205919"/>
    </source>
</evidence>
<dbReference type="Proteomes" id="UP001205919">
    <property type="component" value="Unassembled WGS sequence"/>
</dbReference>
<protein>
    <submittedName>
        <fullName evidence="2">Uncharacterized protein</fullName>
    </submittedName>
</protein>
<dbReference type="AlphaFoldDB" id="A0AAW5KB64"/>
<feature type="transmembrane region" description="Helical" evidence="1">
    <location>
        <begin position="6"/>
        <end position="27"/>
    </location>
</feature>
<accession>A0AAW5KB64</accession>
<keyword evidence="3" id="KW-1185">Reference proteome</keyword>
<evidence type="ECO:0000256" key="1">
    <source>
        <dbReference type="SAM" id="Phobius"/>
    </source>
</evidence>
<name>A0AAW5KB64_9BACT</name>
<reference evidence="2 3" key="1">
    <citation type="submission" date="2022-06" db="EMBL/GenBank/DDBJ databases">
        <title>Isolation of gut microbiota from human fecal samples.</title>
        <authorList>
            <person name="Pamer E.G."/>
            <person name="Barat B."/>
            <person name="Waligurski E."/>
            <person name="Medina S."/>
            <person name="Paddock L."/>
            <person name="Mostad J."/>
        </authorList>
    </citation>
    <scope>NUCLEOTIDE SEQUENCE [LARGE SCALE GENOMIC DNA]</scope>
    <source>
        <strain evidence="2 3">DFI.9.90</strain>
    </source>
</reference>
<dbReference type="EMBL" id="JANFYT010000041">
    <property type="protein sequence ID" value="MCQ4815542.1"/>
    <property type="molecule type" value="Genomic_DNA"/>
</dbReference>
<gene>
    <name evidence="2" type="ORF">NE630_13975</name>
</gene>
<keyword evidence="1" id="KW-1133">Transmembrane helix</keyword>